<gene>
    <name evidence="4" type="ORF">TVAG_387180</name>
</gene>
<dbReference type="InterPro" id="IPR036910">
    <property type="entry name" value="HMG_box_dom_sf"/>
</dbReference>
<dbReference type="VEuPathDB" id="TrichDB:TVAG_387180"/>
<dbReference type="VEuPathDB" id="TrichDB:TVAGG3_0364390"/>
<organism evidence="4 5">
    <name type="scientific">Trichomonas vaginalis (strain ATCC PRA-98 / G3)</name>
    <dbReference type="NCBI Taxonomy" id="412133"/>
    <lineage>
        <taxon>Eukaryota</taxon>
        <taxon>Metamonada</taxon>
        <taxon>Parabasalia</taxon>
        <taxon>Trichomonadida</taxon>
        <taxon>Trichomonadidae</taxon>
        <taxon>Trichomonas</taxon>
    </lineage>
</organism>
<sequence>MEKDENRQITIDPFQIFCMQQREYLVKGYPHLNSSNITSILASQWRSMDQKEKDYYVNIAQSLKKTSNGVTKLGKDTFFQNSHQISKQPLPLIIPKEISKRPVSVDSESSPDVGDQGSSSDTETELTIPKIFVVSRTGFGKSIEEASKFLLQMTDSKE</sequence>
<dbReference type="EMBL" id="DS114700">
    <property type="protein sequence ID" value="EAX86233.1"/>
    <property type="molecule type" value="Genomic_DNA"/>
</dbReference>
<evidence type="ECO:0000256" key="1">
    <source>
        <dbReference type="PROSITE-ProRule" id="PRU00267"/>
    </source>
</evidence>
<feature type="domain" description="HMG box" evidence="3">
    <location>
        <begin position="7"/>
        <end position="65"/>
    </location>
</feature>
<accession>A2G9D3</accession>
<keyword evidence="1" id="KW-0238">DNA-binding</keyword>
<proteinExistence type="predicted"/>
<dbReference type="Gene3D" id="1.10.30.10">
    <property type="entry name" value="High mobility group box domain"/>
    <property type="match status" value="1"/>
</dbReference>
<dbReference type="OrthoDB" id="6247875at2759"/>
<dbReference type="Pfam" id="PF00505">
    <property type="entry name" value="HMG_box"/>
    <property type="match status" value="1"/>
</dbReference>
<dbReference type="InParanoid" id="A2G9D3"/>
<dbReference type="SMR" id="A2G9D3"/>
<evidence type="ECO:0000259" key="3">
    <source>
        <dbReference type="PROSITE" id="PS50118"/>
    </source>
</evidence>
<dbReference type="AlphaFoldDB" id="A2G9D3"/>
<dbReference type="CDD" id="cd00084">
    <property type="entry name" value="HMG-box_SF"/>
    <property type="match status" value="1"/>
</dbReference>
<dbReference type="PROSITE" id="PS50118">
    <property type="entry name" value="HMG_BOX_2"/>
    <property type="match status" value="1"/>
</dbReference>
<dbReference type="Proteomes" id="UP000001542">
    <property type="component" value="Unassembled WGS sequence"/>
</dbReference>
<feature type="DNA-binding region" description="HMG box" evidence="1">
    <location>
        <begin position="7"/>
        <end position="65"/>
    </location>
</feature>
<evidence type="ECO:0000313" key="5">
    <source>
        <dbReference type="Proteomes" id="UP000001542"/>
    </source>
</evidence>
<dbReference type="SUPFAM" id="SSF47095">
    <property type="entry name" value="HMG-box"/>
    <property type="match status" value="1"/>
</dbReference>
<keyword evidence="5" id="KW-1185">Reference proteome</keyword>
<name>A2G9D3_TRIV3</name>
<feature type="compositionally biased region" description="Low complexity" evidence="2">
    <location>
        <begin position="102"/>
        <end position="113"/>
    </location>
</feature>
<evidence type="ECO:0000313" key="4">
    <source>
        <dbReference type="EMBL" id="EAX86233.1"/>
    </source>
</evidence>
<dbReference type="InterPro" id="IPR009071">
    <property type="entry name" value="HMG_box_dom"/>
</dbReference>
<evidence type="ECO:0000256" key="2">
    <source>
        <dbReference type="SAM" id="MobiDB-lite"/>
    </source>
</evidence>
<reference evidence="4" key="1">
    <citation type="submission" date="2006-10" db="EMBL/GenBank/DDBJ databases">
        <authorList>
            <person name="Amadeo P."/>
            <person name="Zhao Q."/>
            <person name="Wortman J."/>
            <person name="Fraser-Liggett C."/>
            <person name="Carlton J."/>
        </authorList>
    </citation>
    <scope>NUCLEOTIDE SEQUENCE</scope>
    <source>
        <strain evidence="4">G3</strain>
    </source>
</reference>
<keyword evidence="1" id="KW-0539">Nucleus</keyword>
<feature type="region of interest" description="Disordered" evidence="2">
    <location>
        <begin position="101"/>
        <end position="124"/>
    </location>
</feature>
<reference evidence="4" key="2">
    <citation type="journal article" date="2007" name="Science">
        <title>Draft genome sequence of the sexually transmitted pathogen Trichomonas vaginalis.</title>
        <authorList>
            <person name="Carlton J.M."/>
            <person name="Hirt R.P."/>
            <person name="Silva J.C."/>
            <person name="Delcher A.L."/>
            <person name="Schatz M."/>
            <person name="Zhao Q."/>
            <person name="Wortman J.R."/>
            <person name="Bidwell S.L."/>
            <person name="Alsmark U.C.M."/>
            <person name="Besteiro S."/>
            <person name="Sicheritz-Ponten T."/>
            <person name="Noel C.J."/>
            <person name="Dacks J.B."/>
            <person name="Foster P.G."/>
            <person name="Simillion C."/>
            <person name="Van de Peer Y."/>
            <person name="Miranda-Saavedra D."/>
            <person name="Barton G.J."/>
            <person name="Westrop G.D."/>
            <person name="Mueller S."/>
            <person name="Dessi D."/>
            <person name="Fiori P.L."/>
            <person name="Ren Q."/>
            <person name="Paulsen I."/>
            <person name="Zhang H."/>
            <person name="Bastida-Corcuera F.D."/>
            <person name="Simoes-Barbosa A."/>
            <person name="Brown M.T."/>
            <person name="Hayes R.D."/>
            <person name="Mukherjee M."/>
            <person name="Okumura C.Y."/>
            <person name="Schneider R."/>
            <person name="Smith A.J."/>
            <person name="Vanacova S."/>
            <person name="Villalvazo M."/>
            <person name="Haas B.J."/>
            <person name="Pertea M."/>
            <person name="Feldblyum T.V."/>
            <person name="Utterback T.R."/>
            <person name="Shu C.L."/>
            <person name="Osoegawa K."/>
            <person name="de Jong P.J."/>
            <person name="Hrdy I."/>
            <person name="Horvathova L."/>
            <person name="Zubacova Z."/>
            <person name="Dolezal P."/>
            <person name="Malik S.B."/>
            <person name="Logsdon J.M. Jr."/>
            <person name="Henze K."/>
            <person name="Gupta A."/>
            <person name="Wang C.C."/>
            <person name="Dunne R.L."/>
            <person name="Upcroft J.A."/>
            <person name="Upcroft P."/>
            <person name="White O."/>
            <person name="Salzberg S.L."/>
            <person name="Tang P."/>
            <person name="Chiu C.-H."/>
            <person name="Lee Y.-S."/>
            <person name="Embley T.M."/>
            <person name="Coombs G.H."/>
            <person name="Mottram J.C."/>
            <person name="Tachezy J."/>
            <person name="Fraser-Liggett C.M."/>
            <person name="Johnson P.J."/>
        </authorList>
    </citation>
    <scope>NUCLEOTIDE SEQUENCE [LARGE SCALE GENOMIC DNA]</scope>
    <source>
        <strain evidence="4">G3</strain>
    </source>
</reference>
<protein>
    <recommendedName>
        <fullName evidence="3">HMG box domain-containing protein</fullName>
    </recommendedName>
</protein>
<dbReference type="GO" id="GO:0003677">
    <property type="term" value="F:DNA binding"/>
    <property type="evidence" value="ECO:0007669"/>
    <property type="project" value="UniProtKB-UniRule"/>
</dbReference>
<dbReference type="GO" id="GO:0005634">
    <property type="term" value="C:nucleus"/>
    <property type="evidence" value="ECO:0007669"/>
    <property type="project" value="UniProtKB-UniRule"/>
</dbReference>